<accession>A0ABY5RDJ8</accession>
<dbReference type="InterPro" id="IPR029058">
    <property type="entry name" value="AB_hydrolase_fold"/>
</dbReference>
<dbReference type="EMBL" id="CP078063">
    <property type="protein sequence ID" value="UVE50254.1"/>
    <property type="molecule type" value="Genomic_DNA"/>
</dbReference>
<sequence length="320" mass="34338">MVTRIPESVRERTNRDDSHVETVSVGDDRQVAYTEYGCSEGTPVVFFHGTPGSRLVAALFDTAATEHGVRLLAFERPGYGNSTPWDCSIRDAGALVRAVLDDAGVESAGLVAFSGGAPYALSTAATHPERVSRVDVVAGATPPEVGSETPAPLRVLRGLATTAPSILRGLFRGQAWLADRLDPSFVVSQYTTSETAETAGPISDAVAAVVKEDFVEAFRASRRGAVTEFRATATDWDIDFDDIETEVCFWHGDDDANVPIAGVREFRERVPTAQLTVVDDADHLRTLLQSVPEVLATYGDGGGDGESDRRRSEASVHRTD</sequence>
<dbReference type="RefSeq" id="WP_258302438.1">
    <property type="nucleotide sequence ID" value="NZ_CP078063.1"/>
</dbReference>
<protein>
    <submittedName>
        <fullName evidence="3">Alpha/beta hydrolase</fullName>
    </submittedName>
</protein>
<dbReference type="Gene3D" id="3.40.50.1820">
    <property type="entry name" value="alpha/beta hydrolase"/>
    <property type="match status" value="1"/>
</dbReference>
<dbReference type="PANTHER" id="PTHR43433">
    <property type="entry name" value="HYDROLASE, ALPHA/BETA FOLD FAMILY PROTEIN"/>
    <property type="match status" value="1"/>
</dbReference>
<evidence type="ECO:0000259" key="2">
    <source>
        <dbReference type="Pfam" id="PF00561"/>
    </source>
</evidence>
<dbReference type="PANTHER" id="PTHR43433:SF10">
    <property type="entry name" value="AB HYDROLASE-1 DOMAIN-CONTAINING PROTEIN"/>
    <property type="match status" value="1"/>
</dbReference>
<evidence type="ECO:0000313" key="3">
    <source>
        <dbReference type="EMBL" id="UVE50254.1"/>
    </source>
</evidence>
<dbReference type="GO" id="GO:0016787">
    <property type="term" value="F:hydrolase activity"/>
    <property type="evidence" value="ECO:0007669"/>
    <property type="project" value="UniProtKB-KW"/>
</dbReference>
<dbReference type="GeneID" id="74530310"/>
<feature type="region of interest" description="Disordered" evidence="1">
    <location>
        <begin position="296"/>
        <end position="320"/>
    </location>
</feature>
<evidence type="ECO:0000256" key="1">
    <source>
        <dbReference type="SAM" id="MobiDB-lite"/>
    </source>
</evidence>
<dbReference type="Proteomes" id="UP001058330">
    <property type="component" value="Chromosome"/>
</dbReference>
<keyword evidence="4" id="KW-1185">Reference proteome</keyword>
<feature type="domain" description="AB hydrolase-1" evidence="2">
    <location>
        <begin position="43"/>
        <end position="284"/>
    </location>
</feature>
<gene>
    <name evidence="3" type="ORF">KU306_15345</name>
</gene>
<dbReference type="InterPro" id="IPR050471">
    <property type="entry name" value="AB_hydrolase"/>
</dbReference>
<name>A0ABY5RDJ8_HALLR</name>
<keyword evidence="3" id="KW-0378">Hydrolase</keyword>
<dbReference type="InterPro" id="IPR000073">
    <property type="entry name" value="AB_hydrolase_1"/>
</dbReference>
<dbReference type="Pfam" id="PF00561">
    <property type="entry name" value="Abhydrolase_1"/>
    <property type="match status" value="1"/>
</dbReference>
<feature type="compositionally biased region" description="Basic and acidic residues" evidence="1">
    <location>
        <begin position="306"/>
        <end position="320"/>
    </location>
</feature>
<dbReference type="SUPFAM" id="SSF53474">
    <property type="entry name" value="alpha/beta-Hydrolases"/>
    <property type="match status" value="1"/>
</dbReference>
<evidence type="ECO:0000313" key="4">
    <source>
        <dbReference type="Proteomes" id="UP001058330"/>
    </source>
</evidence>
<reference evidence="3" key="1">
    <citation type="submission" date="2021-07" db="EMBL/GenBank/DDBJ databases">
        <title>Studies on halocins as antimicrobial molecules from haloarchaea.</title>
        <authorList>
            <person name="Kumar S."/>
            <person name="Khare S.K."/>
        </authorList>
    </citation>
    <scope>NUCLEOTIDE SEQUENCE</scope>
    <source>
        <strain evidence="3">NCIM 5678</strain>
    </source>
</reference>
<organism evidence="3 4">
    <name type="scientific">Haloferax larsenii</name>
    <dbReference type="NCBI Taxonomy" id="302484"/>
    <lineage>
        <taxon>Archaea</taxon>
        <taxon>Methanobacteriati</taxon>
        <taxon>Methanobacteriota</taxon>
        <taxon>Stenosarchaea group</taxon>
        <taxon>Halobacteria</taxon>
        <taxon>Halobacteriales</taxon>
        <taxon>Haloferacaceae</taxon>
        <taxon>Haloferax</taxon>
    </lineage>
</organism>
<proteinExistence type="predicted"/>